<feature type="compositionally biased region" description="Low complexity" evidence="1">
    <location>
        <begin position="57"/>
        <end position="68"/>
    </location>
</feature>
<sequence>MNLEAELAANMKVFSDFTKTRAAVNYPAKMDVPLVWDLYMDTARPVGQARETAPITAAAGGQSAPAAPLEANRQADYAPQPIAYTPAQPPSAPAAAGYYEAADDDTQMLSLVNDRLRAQARRYPHPITNEMEAIH</sequence>
<reference evidence="3" key="1">
    <citation type="submission" date="2017-04" db="EMBL/GenBank/DDBJ databases">
        <title>Function of individual gut microbiota members based on whole genome sequencing of pure cultures obtained from chicken caecum.</title>
        <authorList>
            <person name="Medvecky M."/>
            <person name="Cejkova D."/>
            <person name="Polansky O."/>
            <person name="Karasova D."/>
            <person name="Kubasova T."/>
            <person name="Cizek A."/>
            <person name="Rychlik I."/>
        </authorList>
    </citation>
    <scope>NUCLEOTIDE SEQUENCE [LARGE SCALE GENOMIC DNA]</scope>
    <source>
        <strain evidence="3">An175</strain>
    </source>
</reference>
<dbReference type="Proteomes" id="UP000196386">
    <property type="component" value="Unassembled WGS sequence"/>
</dbReference>
<proteinExistence type="predicted"/>
<comment type="caution">
    <text evidence="2">The sequence shown here is derived from an EMBL/GenBank/DDBJ whole genome shotgun (WGS) entry which is preliminary data.</text>
</comment>
<evidence type="ECO:0000313" key="2">
    <source>
        <dbReference type="EMBL" id="OUP69845.1"/>
    </source>
</evidence>
<feature type="region of interest" description="Disordered" evidence="1">
    <location>
        <begin position="51"/>
        <end position="96"/>
    </location>
</feature>
<organism evidence="2 3">
    <name type="scientific">Anaerotruncus colihominis</name>
    <dbReference type="NCBI Taxonomy" id="169435"/>
    <lineage>
        <taxon>Bacteria</taxon>
        <taxon>Bacillati</taxon>
        <taxon>Bacillota</taxon>
        <taxon>Clostridia</taxon>
        <taxon>Eubacteriales</taxon>
        <taxon>Oscillospiraceae</taxon>
        <taxon>Anaerotruncus</taxon>
    </lineage>
</organism>
<evidence type="ECO:0000313" key="3">
    <source>
        <dbReference type="Proteomes" id="UP000196386"/>
    </source>
</evidence>
<dbReference type="EMBL" id="NFKP01000007">
    <property type="protein sequence ID" value="OUP69845.1"/>
    <property type="molecule type" value="Genomic_DNA"/>
</dbReference>
<protein>
    <submittedName>
        <fullName evidence="2">Uncharacterized protein</fullName>
    </submittedName>
</protein>
<name>A0A1Y4MXB3_9FIRM</name>
<dbReference type="RefSeq" id="WP_087300655.1">
    <property type="nucleotide sequence ID" value="NZ_NFKP01000007.1"/>
</dbReference>
<gene>
    <name evidence="2" type="ORF">B5F11_07620</name>
</gene>
<accession>A0A1Y4MXB3</accession>
<evidence type="ECO:0000256" key="1">
    <source>
        <dbReference type="SAM" id="MobiDB-lite"/>
    </source>
</evidence>
<dbReference type="AlphaFoldDB" id="A0A1Y4MXB3"/>